<dbReference type="AlphaFoldDB" id="A0A838LDQ4"/>
<feature type="chain" id="PRO_5032923292" evidence="2">
    <location>
        <begin position="28"/>
        <end position="149"/>
    </location>
</feature>
<evidence type="ECO:0000256" key="2">
    <source>
        <dbReference type="SAM" id="SignalP"/>
    </source>
</evidence>
<reference evidence="3 4" key="1">
    <citation type="submission" date="2020-07" db="EMBL/GenBank/DDBJ databases">
        <authorList>
            <person name="Sun Q."/>
        </authorList>
    </citation>
    <scope>NUCLEOTIDE SEQUENCE [LARGE SCALE GENOMIC DNA]</scope>
    <source>
        <strain evidence="3 4">CGMCC 1.13654</strain>
    </source>
</reference>
<gene>
    <name evidence="3" type="ORF">HZF05_16200</name>
</gene>
<dbReference type="Proteomes" id="UP000570166">
    <property type="component" value="Unassembled WGS sequence"/>
</dbReference>
<proteinExistence type="predicted"/>
<keyword evidence="4" id="KW-1185">Reference proteome</keyword>
<feature type="region of interest" description="Disordered" evidence="1">
    <location>
        <begin position="48"/>
        <end position="79"/>
    </location>
</feature>
<accession>A0A838LDQ4</accession>
<evidence type="ECO:0000313" key="3">
    <source>
        <dbReference type="EMBL" id="MBA2935628.1"/>
    </source>
</evidence>
<protein>
    <submittedName>
        <fullName evidence="3">Uncharacterized protein</fullName>
    </submittedName>
</protein>
<comment type="caution">
    <text evidence="3">The sequence shown here is derived from an EMBL/GenBank/DDBJ whole genome shotgun (WGS) entry which is preliminary data.</text>
</comment>
<dbReference type="RefSeq" id="WP_160362841.1">
    <property type="nucleotide sequence ID" value="NZ_JACEIB010000026.1"/>
</dbReference>
<organism evidence="3 4">
    <name type="scientific">Sphingomonas chungangi</name>
    <dbReference type="NCBI Taxonomy" id="2683589"/>
    <lineage>
        <taxon>Bacteria</taxon>
        <taxon>Pseudomonadati</taxon>
        <taxon>Pseudomonadota</taxon>
        <taxon>Alphaproteobacteria</taxon>
        <taxon>Sphingomonadales</taxon>
        <taxon>Sphingomonadaceae</taxon>
        <taxon>Sphingomonas</taxon>
    </lineage>
</organism>
<evidence type="ECO:0000256" key="1">
    <source>
        <dbReference type="SAM" id="MobiDB-lite"/>
    </source>
</evidence>
<feature type="compositionally biased region" description="Low complexity" evidence="1">
    <location>
        <begin position="67"/>
        <end position="79"/>
    </location>
</feature>
<dbReference type="EMBL" id="JACEIB010000026">
    <property type="protein sequence ID" value="MBA2935628.1"/>
    <property type="molecule type" value="Genomic_DNA"/>
</dbReference>
<evidence type="ECO:0000313" key="4">
    <source>
        <dbReference type="Proteomes" id="UP000570166"/>
    </source>
</evidence>
<feature type="signal peptide" evidence="2">
    <location>
        <begin position="1"/>
        <end position="27"/>
    </location>
</feature>
<sequence length="149" mass="15633">MNRVPFALLAAGAFAALTATINPAALAQSDPHQPYNDGSAAASVTVPPGQVAPGVDPGTSMANGGVQSSIQATQQQNAANQAQYQSDLAAYDQAMQAHGHAVAQQDVHYARQKRAYADAMEAWRMQDYACRHGSSRACNSPAPDPANYY</sequence>
<keyword evidence="2" id="KW-0732">Signal</keyword>
<name>A0A838LDQ4_9SPHN</name>